<proteinExistence type="predicted"/>
<dbReference type="OrthoDB" id="9831350at2"/>
<sequence length="100" mass="10756">MTHASEEPAYEARSRAAALLPRLVAAESEHRLPPVEWLLDRDGGLHGTASRGGAEAAYAWADFFGGSVREDERGGVHGRPTLLTGLDDYRGVRVVVRTSG</sequence>
<keyword evidence="2" id="KW-1185">Reference proteome</keyword>
<accession>A0A1M6CWA9</accession>
<evidence type="ECO:0000313" key="1">
    <source>
        <dbReference type="EMBL" id="SHI65173.1"/>
    </source>
</evidence>
<name>A0A1M6CWA9_9ACTN</name>
<dbReference type="Proteomes" id="UP000184452">
    <property type="component" value="Unassembled WGS sequence"/>
</dbReference>
<dbReference type="AlphaFoldDB" id="A0A1M6CWA9"/>
<dbReference type="RefSeq" id="WP_073375053.1">
    <property type="nucleotide sequence ID" value="NZ_FQZK01000001.1"/>
</dbReference>
<organism evidence="1 2">
    <name type="scientific">Nocardiopsis flavescens</name>
    <dbReference type="NCBI Taxonomy" id="758803"/>
    <lineage>
        <taxon>Bacteria</taxon>
        <taxon>Bacillati</taxon>
        <taxon>Actinomycetota</taxon>
        <taxon>Actinomycetes</taxon>
        <taxon>Streptosporangiales</taxon>
        <taxon>Nocardiopsidaceae</taxon>
        <taxon>Nocardiopsis</taxon>
    </lineage>
</organism>
<dbReference type="EMBL" id="FQZK01000001">
    <property type="protein sequence ID" value="SHI65173.1"/>
    <property type="molecule type" value="Genomic_DNA"/>
</dbReference>
<reference evidence="1 2" key="1">
    <citation type="submission" date="2016-11" db="EMBL/GenBank/DDBJ databases">
        <authorList>
            <person name="Jaros S."/>
            <person name="Januszkiewicz K."/>
            <person name="Wedrychowicz H."/>
        </authorList>
    </citation>
    <scope>NUCLEOTIDE SEQUENCE [LARGE SCALE GENOMIC DNA]</scope>
    <source>
        <strain evidence="1 2">CGMCC 4.5723</strain>
    </source>
</reference>
<evidence type="ECO:0000313" key="2">
    <source>
        <dbReference type="Proteomes" id="UP000184452"/>
    </source>
</evidence>
<protein>
    <submittedName>
        <fullName evidence="1">Uncharacterized protein</fullName>
    </submittedName>
</protein>
<gene>
    <name evidence="1" type="ORF">SAMN05421803_101838</name>
</gene>